<dbReference type="EMBL" id="LR746269">
    <property type="protein sequence ID" value="CAA7397987.1"/>
    <property type="molecule type" value="Genomic_DNA"/>
</dbReference>
<dbReference type="Pfam" id="PF11817">
    <property type="entry name" value="Foie-gras_1"/>
    <property type="match status" value="1"/>
</dbReference>
<organism evidence="2 3">
    <name type="scientific">Spirodela intermedia</name>
    <name type="common">Intermediate duckweed</name>
    <dbReference type="NCBI Taxonomy" id="51605"/>
    <lineage>
        <taxon>Eukaryota</taxon>
        <taxon>Viridiplantae</taxon>
        <taxon>Streptophyta</taxon>
        <taxon>Embryophyta</taxon>
        <taxon>Tracheophyta</taxon>
        <taxon>Spermatophyta</taxon>
        <taxon>Magnoliopsida</taxon>
        <taxon>Liliopsida</taxon>
        <taxon>Araceae</taxon>
        <taxon>Lemnoideae</taxon>
        <taxon>Spirodela</taxon>
    </lineage>
</organism>
<dbReference type="Proteomes" id="UP000663760">
    <property type="component" value="Chromosome 6"/>
</dbReference>
<feature type="domain" description="Trafficking protein particle complex subunit 11" evidence="1">
    <location>
        <begin position="254"/>
        <end position="527"/>
    </location>
</feature>
<protein>
    <recommendedName>
        <fullName evidence="1">Trafficking protein particle complex subunit 11 domain-containing protein</fullName>
    </recommendedName>
</protein>
<keyword evidence="3" id="KW-1185">Reference proteome</keyword>
<evidence type="ECO:0000313" key="2">
    <source>
        <dbReference type="EMBL" id="CAA7397987.1"/>
    </source>
</evidence>
<evidence type="ECO:0000259" key="1">
    <source>
        <dbReference type="Pfam" id="PF11817"/>
    </source>
</evidence>
<dbReference type="AlphaFoldDB" id="A0A7I8KJM5"/>
<dbReference type="InterPro" id="IPR021773">
    <property type="entry name" value="TPC11"/>
</dbReference>
<dbReference type="PANTHER" id="PTHR14374:SF0">
    <property type="entry name" value="TRAFFICKING PROTEIN PARTICLE COMPLEX SUBUNIT 11"/>
    <property type="match status" value="1"/>
</dbReference>
<name>A0A7I8KJM5_SPIIN</name>
<evidence type="ECO:0000313" key="3">
    <source>
        <dbReference type="Proteomes" id="UP000663760"/>
    </source>
</evidence>
<dbReference type="PANTHER" id="PTHR14374">
    <property type="entry name" value="FOIE GRAS"/>
    <property type="match status" value="1"/>
</dbReference>
<sequence length="1160" mass="126486">MEEYAEELRTPPVALVSLVGMPELHQTISASLHSEQPPINTLALPDFGKISIIAPKVKEAVDSGQSAAGILKREWLAKHRTRVPAVVAALFSSDGVTGDPAQWLQVCTDLENVKAVVRGRNIKLVVVIVQSSLRDEVSDDHMTALKKRGEIDSKYITTFLLSDTLEKRKSLQRLAAMFAELSNTYYREEGRRIKTRIEKKSWNCAELHIRYCFKVAVFAEFRRDWAEALRFYNDAYGGLHEMFGAPTKLQPIQRLVEIKTVAEYLHFKVSTLLLHGGKVDEAIKWFHKHIASCERLVGLPEVAFLHWEWMSRQFLVFAELLETSSAVIPSSVSANSGASGATLTEWDFQPAYYYQMSAHYLRKKKDSLEASLSAPETSEWRNPSESTALESIVPSIFVGQFSRVLEEGDLLTTLPVADAEYASYALAEAKRFQDSFEIIALYRKASESFTASKATRMASFCSNRMAREYYDTGDFTNAKRILDDIVGLYRRERWVALLWEALGYLRECSRKLGLLKEFAEYSLEMAALPLTEAPNGGGLSQRGVIQEEVLGPIKGETFMKVDQPIDLEVDAVSPLRTVFLASVAFHDQSVKPGAPATLTLSLLSRLPQPVEIDQLEIQFNQPACNFTLSSSTVKNQLSSSEEPPPPFLLTPGKWLRLTHEIQSGQSGKLECLSVAARIAPWCRIRCQADSPASMEASPSPSPHWKMLDEVQNSSTGDPILSAAGQKIIQIEEPDPQVDLILASSGPALVGEIFSVPVSVISRGHSVFSGELKINLVDAKGGGLITPREAEAAAGDGHHVELLAVSGTGEEEDDDDIKRIRHSFGLVAVPTLAAGESWSGKLEIKWHRPRTVMLYVSLGYSTSSGDGGGSAGQRVNVHRNLQIEGKTPLVLNHRFISPFRCEPLLVSKLRRRPDGGGGGGGDPTTVSLPQSEATVLIVSALNCCDVPLRCVSLSVEDPDGGGGGGAAVQAAVRHGAAAIASEVVAPGEEFKQFFSVVPPSESPGLELGHVCLRWTRDAGSGGGGGADSAVVVRQKLPEVKVEKPPLVVKLEFPPYAVLGDPLTFHVKVQNQTSFLQEIKYSLGDSQSFVFSGPHQDKASVLPRSEHVVSHKVVPLGSGPQRLPHVNVTAVRYSAKVSASAAASTVFVFPSPPHLDPEEEAS</sequence>
<accession>A0A7I8KJM5</accession>
<dbReference type="OrthoDB" id="6278596at2759"/>
<proteinExistence type="predicted"/>
<gene>
    <name evidence="2" type="ORF">SI8410_06008652</name>
</gene>
<reference evidence="2" key="1">
    <citation type="submission" date="2020-02" db="EMBL/GenBank/DDBJ databases">
        <authorList>
            <person name="Scholz U."/>
            <person name="Mascher M."/>
            <person name="Fiebig A."/>
        </authorList>
    </citation>
    <scope>NUCLEOTIDE SEQUENCE</scope>
</reference>